<gene>
    <name evidence="1" type="ORF">NK662_02805</name>
</gene>
<evidence type="ECO:0000313" key="2">
    <source>
        <dbReference type="Proteomes" id="UP001156102"/>
    </source>
</evidence>
<protein>
    <recommendedName>
        <fullName evidence="3">Permuted papain-like amidase enzyme, YaeF/YiiX, C92 family</fullName>
    </recommendedName>
</protein>
<reference evidence="1" key="1">
    <citation type="submission" date="2022-07" db="EMBL/GenBank/DDBJ databases">
        <authorList>
            <person name="Li W.-J."/>
            <person name="Deng Q.-Q."/>
        </authorList>
    </citation>
    <scope>NUCLEOTIDE SEQUENCE</scope>
    <source>
        <strain evidence="1">SYSU M60031</strain>
    </source>
</reference>
<dbReference type="Gene3D" id="3.90.1720.10">
    <property type="entry name" value="endopeptidase domain like (from Nostoc punctiforme)"/>
    <property type="match status" value="1"/>
</dbReference>
<dbReference type="AlphaFoldDB" id="A0AA41X6Z2"/>
<sequence length="206" mass="22954">MSFSSLPPAMNTAGAKKFTSCLKERYADMVNQLQTGDLLFCSGNYPISQIIKLFSGSMFSHVGFLACWHGRPMLFESVESDGVRIVPLDHYIYNYENSGQKYDGGLYIARHTGFAVLPPRQVEKLIQQAIDLVNCKYDKDQLAAIASRIAMKVGRSSQNQEYICSEYVAECFAAGGIEIPLNKDGFWYPEDIAALPEVQPLFELVG</sequence>
<organism evidence="1 2">
    <name type="scientific">Ectobacillus ponti</name>
    <dbReference type="NCBI Taxonomy" id="2961894"/>
    <lineage>
        <taxon>Bacteria</taxon>
        <taxon>Bacillati</taxon>
        <taxon>Bacillota</taxon>
        <taxon>Bacilli</taxon>
        <taxon>Bacillales</taxon>
        <taxon>Bacillaceae</taxon>
        <taxon>Ectobacillus</taxon>
    </lineage>
</organism>
<dbReference type="InterPro" id="IPR024453">
    <property type="entry name" value="Peptidase_C92"/>
</dbReference>
<dbReference type="InterPro" id="IPR038765">
    <property type="entry name" value="Papain-like_cys_pep_sf"/>
</dbReference>
<evidence type="ECO:0000313" key="1">
    <source>
        <dbReference type="EMBL" id="MCP8967470.1"/>
    </source>
</evidence>
<dbReference type="SUPFAM" id="SSF54001">
    <property type="entry name" value="Cysteine proteinases"/>
    <property type="match status" value="1"/>
</dbReference>
<accession>A0AA41X6Z2</accession>
<evidence type="ECO:0008006" key="3">
    <source>
        <dbReference type="Google" id="ProtNLM"/>
    </source>
</evidence>
<keyword evidence="2" id="KW-1185">Reference proteome</keyword>
<proteinExistence type="predicted"/>
<dbReference type="Proteomes" id="UP001156102">
    <property type="component" value="Unassembled WGS sequence"/>
</dbReference>
<name>A0AA41X6Z2_9BACI</name>
<dbReference type="EMBL" id="JANCLT010000001">
    <property type="protein sequence ID" value="MCP8967470.1"/>
    <property type="molecule type" value="Genomic_DNA"/>
</dbReference>
<comment type="caution">
    <text evidence="1">The sequence shown here is derived from an EMBL/GenBank/DDBJ whole genome shotgun (WGS) entry which is preliminary data.</text>
</comment>
<dbReference type="RefSeq" id="WP_254757124.1">
    <property type="nucleotide sequence ID" value="NZ_JANCLT010000001.1"/>
</dbReference>
<dbReference type="Pfam" id="PF05708">
    <property type="entry name" value="Peptidase_C92"/>
    <property type="match status" value="1"/>
</dbReference>